<accession>A0A9D4SSS2</accession>
<proteinExistence type="predicted"/>
<dbReference type="AlphaFoldDB" id="A0A9D4SSS2"/>
<dbReference type="EMBL" id="JABSTV010001253">
    <property type="protein sequence ID" value="KAH7944422.1"/>
    <property type="molecule type" value="Genomic_DNA"/>
</dbReference>
<evidence type="ECO:0000313" key="1">
    <source>
        <dbReference type="EMBL" id="KAH7944422.1"/>
    </source>
</evidence>
<comment type="caution">
    <text evidence="1">The sequence shown here is derived from an EMBL/GenBank/DDBJ whole genome shotgun (WGS) entry which is preliminary data.</text>
</comment>
<gene>
    <name evidence="1" type="ORF">HPB52_019407</name>
</gene>
<evidence type="ECO:0000313" key="2">
    <source>
        <dbReference type="Proteomes" id="UP000821837"/>
    </source>
</evidence>
<dbReference type="Proteomes" id="UP000821837">
    <property type="component" value="Unassembled WGS sequence"/>
</dbReference>
<sequence length="67" mass="7269">MRARYCAGALERVHNHVALPERVAQISSVGEVEASTVIQNALKSIQGIHDFMKLVGVVKERVQCGPA</sequence>
<organism evidence="1 2">
    <name type="scientific">Rhipicephalus sanguineus</name>
    <name type="common">Brown dog tick</name>
    <name type="synonym">Ixodes sanguineus</name>
    <dbReference type="NCBI Taxonomy" id="34632"/>
    <lineage>
        <taxon>Eukaryota</taxon>
        <taxon>Metazoa</taxon>
        <taxon>Ecdysozoa</taxon>
        <taxon>Arthropoda</taxon>
        <taxon>Chelicerata</taxon>
        <taxon>Arachnida</taxon>
        <taxon>Acari</taxon>
        <taxon>Parasitiformes</taxon>
        <taxon>Ixodida</taxon>
        <taxon>Ixodoidea</taxon>
        <taxon>Ixodidae</taxon>
        <taxon>Rhipicephalinae</taxon>
        <taxon>Rhipicephalus</taxon>
        <taxon>Rhipicephalus</taxon>
    </lineage>
</organism>
<name>A0A9D4SSS2_RHISA</name>
<keyword evidence="2" id="KW-1185">Reference proteome</keyword>
<protein>
    <submittedName>
        <fullName evidence="1">Uncharacterized protein</fullName>
    </submittedName>
</protein>
<reference evidence="1" key="1">
    <citation type="journal article" date="2020" name="Cell">
        <title>Large-Scale Comparative Analyses of Tick Genomes Elucidate Their Genetic Diversity and Vector Capacities.</title>
        <authorList>
            <consortium name="Tick Genome and Microbiome Consortium (TIGMIC)"/>
            <person name="Jia N."/>
            <person name="Wang J."/>
            <person name="Shi W."/>
            <person name="Du L."/>
            <person name="Sun Y."/>
            <person name="Zhan W."/>
            <person name="Jiang J.F."/>
            <person name="Wang Q."/>
            <person name="Zhang B."/>
            <person name="Ji P."/>
            <person name="Bell-Sakyi L."/>
            <person name="Cui X.M."/>
            <person name="Yuan T.T."/>
            <person name="Jiang B.G."/>
            <person name="Yang W.F."/>
            <person name="Lam T.T."/>
            <person name="Chang Q.C."/>
            <person name="Ding S.J."/>
            <person name="Wang X.J."/>
            <person name="Zhu J.G."/>
            <person name="Ruan X.D."/>
            <person name="Zhao L."/>
            <person name="Wei J.T."/>
            <person name="Ye R.Z."/>
            <person name="Que T.C."/>
            <person name="Du C.H."/>
            <person name="Zhou Y.H."/>
            <person name="Cheng J.X."/>
            <person name="Dai P.F."/>
            <person name="Guo W.B."/>
            <person name="Han X.H."/>
            <person name="Huang E.J."/>
            <person name="Li L.F."/>
            <person name="Wei W."/>
            <person name="Gao Y.C."/>
            <person name="Liu J.Z."/>
            <person name="Shao H.Z."/>
            <person name="Wang X."/>
            <person name="Wang C.C."/>
            <person name="Yang T.C."/>
            <person name="Huo Q.B."/>
            <person name="Li W."/>
            <person name="Chen H.Y."/>
            <person name="Chen S.E."/>
            <person name="Zhou L.G."/>
            <person name="Ni X.B."/>
            <person name="Tian J.H."/>
            <person name="Sheng Y."/>
            <person name="Liu T."/>
            <person name="Pan Y.S."/>
            <person name="Xia L.Y."/>
            <person name="Li J."/>
            <person name="Zhao F."/>
            <person name="Cao W.C."/>
        </authorList>
    </citation>
    <scope>NUCLEOTIDE SEQUENCE</scope>
    <source>
        <strain evidence="1">Rsan-2018</strain>
    </source>
</reference>
<reference evidence="1" key="2">
    <citation type="submission" date="2021-09" db="EMBL/GenBank/DDBJ databases">
        <authorList>
            <person name="Jia N."/>
            <person name="Wang J."/>
            <person name="Shi W."/>
            <person name="Du L."/>
            <person name="Sun Y."/>
            <person name="Zhan W."/>
            <person name="Jiang J."/>
            <person name="Wang Q."/>
            <person name="Zhang B."/>
            <person name="Ji P."/>
            <person name="Sakyi L.B."/>
            <person name="Cui X."/>
            <person name="Yuan T."/>
            <person name="Jiang B."/>
            <person name="Yang W."/>
            <person name="Lam T.T.-Y."/>
            <person name="Chang Q."/>
            <person name="Ding S."/>
            <person name="Wang X."/>
            <person name="Zhu J."/>
            <person name="Ruan X."/>
            <person name="Zhao L."/>
            <person name="Wei J."/>
            <person name="Que T."/>
            <person name="Du C."/>
            <person name="Cheng J."/>
            <person name="Dai P."/>
            <person name="Han X."/>
            <person name="Huang E."/>
            <person name="Gao Y."/>
            <person name="Liu J."/>
            <person name="Shao H."/>
            <person name="Ye R."/>
            <person name="Li L."/>
            <person name="Wei W."/>
            <person name="Wang X."/>
            <person name="Wang C."/>
            <person name="Huo Q."/>
            <person name="Li W."/>
            <person name="Guo W."/>
            <person name="Chen H."/>
            <person name="Chen S."/>
            <person name="Zhou L."/>
            <person name="Zhou L."/>
            <person name="Ni X."/>
            <person name="Tian J."/>
            <person name="Zhou Y."/>
            <person name="Sheng Y."/>
            <person name="Liu T."/>
            <person name="Pan Y."/>
            <person name="Xia L."/>
            <person name="Li J."/>
            <person name="Zhao F."/>
            <person name="Cao W."/>
        </authorList>
    </citation>
    <scope>NUCLEOTIDE SEQUENCE</scope>
    <source>
        <strain evidence="1">Rsan-2018</strain>
        <tissue evidence="1">Larvae</tissue>
    </source>
</reference>